<evidence type="ECO:0000313" key="2">
    <source>
        <dbReference type="Proteomes" id="UP000799755"/>
    </source>
</evidence>
<comment type="caution">
    <text evidence="1">The sequence shown here is derived from an EMBL/GenBank/DDBJ whole genome shotgun (WGS) entry which is preliminary data.</text>
</comment>
<dbReference type="EMBL" id="MU003534">
    <property type="protein sequence ID" value="KAF2464797.1"/>
    <property type="molecule type" value="Genomic_DNA"/>
</dbReference>
<dbReference type="Proteomes" id="UP000799755">
    <property type="component" value="Unassembled WGS sequence"/>
</dbReference>
<organism evidence="1 2">
    <name type="scientific">Lindgomyces ingoldianus</name>
    <dbReference type="NCBI Taxonomy" id="673940"/>
    <lineage>
        <taxon>Eukaryota</taxon>
        <taxon>Fungi</taxon>
        <taxon>Dikarya</taxon>
        <taxon>Ascomycota</taxon>
        <taxon>Pezizomycotina</taxon>
        <taxon>Dothideomycetes</taxon>
        <taxon>Pleosporomycetidae</taxon>
        <taxon>Pleosporales</taxon>
        <taxon>Lindgomycetaceae</taxon>
        <taxon>Lindgomyces</taxon>
    </lineage>
</organism>
<gene>
    <name evidence="1" type="ORF">BDR25DRAFT_307089</name>
</gene>
<sequence length="821" mass="90793">MALNQDVSWFVPFRAHNPSRNKNCICYAPSRKARCRASCERQDNRRAIELHKIINDLPAEAVDTQLIEEYILSVCCRFAYHRDRIEDLGLLTPLAERWLDEITIHATEQSRRAVSPASLGANTALRGAATVSTISTPSRAIQAYTAPTANTTPTAYPTPPVSTSPPAYTTPTASPTLTASPLRYRYNTPTPNEVNTTPPIPVSSALNSLVSPSRSSITSLEIAPIPPEIQPRYNLRHRDAKTSTNASSVRSRTSPRPPLSEFRAHISEPGPTDSVSSKIQDNLIDRDFETGSLYIFDRTSSPGHVKIGWTASSVSRRLESWSECGYTPNLLFQVDGVPHAQRVETLTHYELIKEWRRERMCKAEWCRKSHREWFEVSKERAKQVLSDWAKFAKVAKPYDANGCLKIEWKDFVKKTAKSGETVTATQLLAHYEMSLVEDTTLVEESAEPEPEPKIEEQEEGASSAPKLENIEDTKGAVARLDSLRTELWTELLTSAKDSQLYKSEALPAPVPLTSISSPRLKEQPKIDPVKFEPLAKPEFSFTTRSSHGQPLPKFEDLFRFDSPPRTVLPATAKSSPEGMTKGVSKTEMLPRSEFTFTTESPLKTKRSPKTKEFLRTEDWPKQFSFTSKSPFNFEPIPKTEAQPKGDFTCTTGVPQFKFEPSWESSATPTPDSLFGTGLLSKTKPLQKDAAAETALADKGVSPEKIQSTSSPLVPPPLASGESEGDGQVEAVSEPGDRPIHESVIKVEDADESAVTEIEPSIGDDEWDNEETLVETEPPGSLKEAALKIVEAFCPDTSIGKTNGLEVLESEVTPVVQVIAQT</sequence>
<keyword evidence="2" id="KW-1185">Reference proteome</keyword>
<proteinExistence type="predicted"/>
<protein>
    <submittedName>
        <fullName evidence="1">Uncharacterized protein</fullName>
    </submittedName>
</protein>
<evidence type="ECO:0000313" key="1">
    <source>
        <dbReference type="EMBL" id="KAF2464797.1"/>
    </source>
</evidence>
<name>A0ACB6QFA3_9PLEO</name>
<accession>A0ACB6QFA3</accession>
<reference evidence="1" key="1">
    <citation type="journal article" date="2020" name="Stud. Mycol.">
        <title>101 Dothideomycetes genomes: a test case for predicting lifestyles and emergence of pathogens.</title>
        <authorList>
            <person name="Haridas S."/>
            <person name="Albert R."/>
            <person name="Binder M."/>
            <person name="Bloem J."/>
            <person name="Labutti K."/>
            <person name="Salamov A."/>
            <person name="Andreopoulos B."/>
            <person name="Baker S."/>
            <person name="Barry K."/>
            <person name="Bills G."/>
            <person name="Bluhm B."/>
            <person name="Cannon C."/>
            <person name="Castanera R."/>
            <person name="Culley D."/>
            <person name="Daum C."/>
            <person name="Ezra D."/>
            <person name="Gonzalez J."/>
            <person name="Henrissat B."/>
            <person name="Kuo A."/>
            <person name="Liang C."/>
            <person name="Lipzen A."/>
            <person name="Lutzoni F."/>
            <person name="Magnuson J."/>
            <person name="Mondo S."/>
            <person name="Nolan M."/>
            <person name="Ohm R."/>
            <person name="Pangilinan J."/>
            <person name="Park H.-J."/>
            <person name="Ramirez L."/>
            <person name="Alfaro M."/>
            <person name="Sun H."/>
            <person name="Tritt A."/>
            <person name="Yoshinaga Y."/>
            <person name="Zwiers L.-H."/>
            <person name="Turgeon B."/>
            <person name="Goodwin S."/>
            <person name="Spatafora J."/>
            <person name="Crous P."/>
            <person name="Grigoriev I."/>
        </authorList>
    </citation>
    <scope>NUCLEOTIDE SEQUENCE</scope>
    <source>
        <strain evidence="1">ATCC 200398</strain>
    </source>
</reference>